<evidence type="ECO:0000256" key="8">
    <source>
        <dbReference type="ARBA" id="ARBA00023180"/>
    </source>
</evidence>
<dbReference type="GO" id="GO:0016020">
    <property type="term" value="C:membrane"/>
    <property type="evidence" value="ECO:0007669"/>
    <property type="project" value="TreeGrafter"/>
</dbReference>
<dbReference type="Proteomes" id="UP000829925">
    <property type="component" value="Chromosome"/>
</dbReference>
<evidence type="ECO:0000313" key="12">
    <source>
        <dbReference type="Proteomes" id="UP000829925"/>
    </source>
</evidence>
<dbReference type="Gene3D" id="2.60.40.10">
    <property type="entry name" value="Immunoglobulins"/>
    <property type="match status" value="1"/>
</dbReference>
<keyword evidence="4" id="KW-0732">Signal</keyword>
<evidence type="ECO:0000256" key="6">
    <source>
        <dbReference type="ARBA" id="ARBA00022989"/>
    </source>
</evidence>
<evidence type="ECO:0000256" key="7">
    <source>
        <dbReference type="ARBA" id="ARBA00023136"/>
    </source>
</evidence>
<evidence type="ECO:0000256" key="2">
    <source>
        <dbReference type="ARBA" id="ARBA00009141"/>
    </source>
</evidence>
<comment type="similarity">
    <text evidence="2">Belongs to the malectin family.</text>
</comment>
<evidence type="ECO:0000256" key="3">
    <source>
        <dbReference type="ARBA" id="ARBA00022692"/>
    </source>
</evidence>
<dbReference type="SUPFAM" id="SSF49785">
    <property type="entry name" value="Galactose-binding domain-like"/>
    <property type="match status" value="1"/>
</dbReference>
<dbReference type="Pfam" id="PF11721">
    <property type="entry name" value="Malectin"/>
    <property type="match status" value="1"/>
</dbReference>
<dbReference type="InterPro" id="IPR011042">
    <property type="entry name" value="6-blade_b-propeller_TolB-like"/>
</dbReference>
<keyword evidence="9" id="KW-0119">Carbohydrate metabolism</keyword>
<dbReference type="PROSITE" id="PS50853">
    <property type="entry name" value="FN3"/>
    <property type="match status" value="1"/>
</dbReference>
<dbReference type="GO" id="GO:0030246">
    <property type="term" value="F:carbohydrate binding"/>
    <property type="evidence" value="ECO:0007669"/>
    <property type="project" value="InterPro"/>
</dbReference>
<feature type="domain" description="Fibronectin type-III" evidence="10">
    <location>
        <begin position="810"/>
        <end position="896"/>
    </location>
</feature>
<keyword evidence="5" id="KW-0256">Endoplasmic reticulum</keyword>
<gene>
    <name evidence="11" type="ORF">MUN82_16260</name>
</gene>
<dbReference type="EMBL" id="CP095053">
    <property type="protein sequence ID" value="UOR04487.1"/>
    <property type="molecule type" value="Genomic_DNA"/>
</dbReference>
<dbReference type="CDD" id="cd00063">
    <property type="entry name" value="FN3"/>
    <property type="match status" value="1"/>
</dbReference>
<dbReference type="PANTHER" id="PTHR13460">
    <property type="match status" value="1"/>
</dbReference>
<dbReference type="SUPFAM" id="SSF75011">
    <property type="entry name" value="3-carboxy-cis,cis-mucoante lactonizing enzyme"/>
    <property type="match status" value="1"/>
</dbReference>
<evidence type="ECO:0000256" key="9">
    <source>
        <dbReference type="ARBA" id="ARBA00023277"/>
    </source>
</evidence>
<dbReference type="InterPro" id="IPR021720">
    <property type="entry name" value="Malectin_dom"/>
</dbReference>
<evidence type="ECO:0000259" key="10">
    <source>
        <dbReference type="PROSITE" id="PS50853"/>
    </source>
</evidence>
<keyword evidence="6" id="KW-1133">Transmembrane helix</keyword>
<dbReference type="PANTHER" id="PTHR13460:SF0">
    <property type="entry name" value="MALECTIN"/>
    <property type="match status" value="1"/>
</dbReference>
<evidence type="ECO:0000256" key="4">
    <source>
        <dbReference type="ARBA" id="ARBA00022729"/>
    </source>
</evidence>
<keyword evidence="3" id="KW-0812">Transmembrane</keyword>
<accession>A0A8T9SRW5</accession>
<dbReference type="InterPro" id="IPR013783">
    <property type="entry name" value="Ig-like_fold"/>
</dbReference>
<dbReference type="Pfam" id="PF00041">
    <property type="entry name" value="fn3"/>
    <property type="match status" value="1"/>
</dbReference>
<dbReference type="Gene3D" id="2.120.10.30">
    <property type="entry name" value="TolB, C-terminal domain"/>
    <property type="match status" value="1"/>
</dbReference>
<dbReference type="SUPFAM" id="SSF49265">
    <property type="entry name" value="Fibronectin type III"/>
    <property type="match status" value="1"/>
</dbReference>
<evidence type="ECO:0000256" key="5">
    <source>
        <dbReference type="ARBA" id="ARBA00022824"/>
    </source>
</evidence>
<keyword evidence="7" id="KW-0472">Membrane</keyword>
<name>A0A8T9SRW5_9BACT</name>
<dbReference type="InterPro" id="IPR003961">
    <property type="entry name" value="FN3_dom"/>
</dbReference>
<dbReference type="Gene3D" id="2.60.120.430">
    <property type="entry name" value="Galactose-binding lectin"/>
    <property type="match status" value="1"/>
</dbReference>
<comment type="subcellular location">
    <subcellularLocation>
        <location evidence="1">Endoplasmic reticulum membrane</location>
        <topology evidence="1">Single-pass type I membrane protein</topology>
    </subcellularLocation>
</comment>
<dbReference type="Gene3D" id="2.60.40.4070">
    <property type="match status" value="1"/>
</dbReference>
<sequence>MLQTHIEIILITNYPSVYLPKPINLKNKQYSMFRRFTPLAFHAFLLALFIANKSAAQTKIQFALGQNSITSAGAYAPDGTLIRTLWSAVPYPAGNQTAFWDGKDDNGQTVAKGSYEIRVLSHNMQYRWDGAIGNTSLAQSGPRVFQGYLPIRDIAVTDTAAYYVTGFNEGQSNLHRFSHNNTRSQYNLGRVDGFTAFTLLDTDGTNLYMANNEGGVYDGGRVSFVYARRISDNTEVRFAAGREIRLNANATNQYYPSVLDLDATSPSFSPSGVTVLSNAATGLAVQKKGQILAVAHRNQHVIRLFDKTSGQLLRTINIAYPGSLSMTPTGDLWAVAGNNVVRYTNLSSNPTVATTITGLNKPLAIATDPSNDDIVLIADGGTSQQVKAFSANGGMLWTYGQAGGYLLNGNEVRNDKLWFHHSMLGETTFITVLPDHSFWVGDIANSRCLHISAARTYQEQIMYQPHSYATSVDANNPSRVFNEFLEFKVDYSKPIGESWTLIRNWRAGLSTDYVGFFQGVRQVATLSNGRTYALLRNVKQDFIELAELTGIKLRPTGIRPARTTDEAASLMPDGSLNLAPFNPRPGTTVTWYTRPLSGFDGANNPQWATPIALASAPAGSTDPVSRTGGIGDIATPVTSSKVVVSLDYSKNNGWHLGGLLQGSNKWLWKASPTGPLNGKGNYDIGNGVQYGGNTVLSTGRHILYGYHGEFWNNAQAGQFMHFYDNGLFVGQFGETTKNHDSREGIIAGAAGNAVSPDLASVNGETYLWVNDEGGHGPQRWHLVGTGTVLEAKGTGEVGGTIIVTAPSATFPQQLTATPSESRLQLSWQPVPGATSYTVSYSTTPGGPYNTVSRIGSTGYTLPNLTNGIPYYVSVAAQLASGAGPSSAEVMATPLAANATVQAVGHQASNNTEFVVDPSAPSKNNPSLQLQAPLRYASEPLAFSKVGRKGYILFNWNSDGSDNTNVQAPFKINKGTGWRVDSYLKFQFRVNGALGKDAGLYSSPAGKITIDVADNEWHYATVFCPARFDDARSFSVSLTPVSQSGPAATYTVKETMGQNHVFQFRFKGAMVLTVDNGQTGAIGIVQAIFLDNDTIAAAVPIPVTAPVATPTPPQLTSFTLVNADNAQDIKTLTTGETLDLTALPTKNLAIRANTSSSTVGSVAFKLTGGLAKEMTDNAAVYTLFGDDNGRYTPWVPQVGTYSLTATAYSAGQASGTASAPLAVSFSVVNKVAAPVTAPAPTPAQQVVSFTLVNADNSQDIKTFINGETINLSTLPTRNLAIRANTNPVTVGSVVLRMSGTLSKQVTENIPFYTLFGDNNGRYTPWVPQVGTYSLTATAYSAGQAGGSASAPLAVSFTLTNTVARPTQGLTAISVPTTNTDAAVYRINAGGKQLSTDRGVFMADKYYTSSPSNTANVKGKIAGTNNHELYQTERYGTNGTFRYALPVANGQYTVVLHFAETFWSEASKRVFDVTLEGKKVLDDYDIYRKVGRFAMKTESFTTTVKDGSLNIDFSSLKSDGGSDQPQVCAIEVLSASTTLTATASTQYAVAAEPASAATPVLTAISLSAYPNPTPDGQVTVTLAEPQTGDVWYTLFSATGSAVSGGKASLGAFGSELKLDLGRGMKLPGTYYLWLQSKTWQSRFKIVRQ</sequence>
<keyword evidence="12" id="KW-1185">Reference proteome</keyword>
<dbReference type="InterPro" id="IPR039155">
    <property type="entry name" value="MLEC"/>
</dbReference>
<organism evidence="11 12">
    <name type="scientific">Hymenobacter aerilatus</name>
    <dbReference type="NCBI Taxonomy" id="2932251"/>
    <lineage>
        <taxon>Bacteria</taxon>
        <taxon>Pseudomonadati</taxon>
        <taxon>Bacteroidota</taxon>
        <taxon>Cytophagia</taxon>
        <taxon>Cytophagales</taxon>
        <taxon>Hymenobacteraceae</taxon>
        <taxon>Hymenobacter</taxon>
    </lineage>
</organism>
<evidence type="ECO:0000256" key="1">
    <source>
        <dbReference type="ARBA" id="ARBA00004115"/>
    </source>
</evidence>
<dbReference type="KEGG" id="haei:MUN82_16260"/>
<dbReference type="RefSeq" id="WP_245092135.1">
    <property type="nucleotide sequence ID" value="NZ_CP095053.1"/>
</dbReference>
<proteinExistence type="inferred from homology"/>
<dbReference type="InterPro" id="IPR036116">
    <property type="entry name" value="FN3_sf"/>
</dbReference>
<dbReference type="SMART" id="SM00060">
    <property type="entry name" value="FN3"/>
    <property type="match status" value="1"/>
</dbReference>
<evidence type="ECO:0000313" key="11">
    <source>
        <dbReference type="EMBL" id="UOR04487.1"/>
    </source>
</evidence>
<dbReference type="InterPro" id="IPR008979">
    <property type="entry name" value="Galactose-bd-like_sf"/>
</dbReference>
<protein>
    <submittedName>
        <fullName evidence="11">Malectin domain-containing carbohydrate-binding protein</fullName>
    </submittedName>
</protein>
<keyword evidence="8" id="KW-0325">Glycoprotein</keyword>
<reference evidence="11 12" key="1">
    <citation type="submission" date="2022-04" db="EMBL/GenBank/DDBJ databases">
        <title>Hymenobacter sp. isolated from the air.</title>
        <authorList>
            <person name="Won M."/>
            <person name="Lee C.-M."/>
            <person name="Woen H.-Y."/>
            <person name="Kwon S.-W."/>
        </authorList>
    </citation>
    <scope>NUCLEOTIDE SEQUENCE [LARGE SCALE GENOMIC DNA]</scope>
    <source>
        <strain evidence="12">5413 J-13</strain>
    </source>
</reference>